<evidence type="ECO:0000256" key="1">
    <source>
        <dbReference type="ARBA" id="ARBA00004370"/>
    </source>
</evidence>
<keyword evidence="2" id="KW-0808">Transferase</keyword>
<dbReference type="PANTHER" id="PTHR47985">
    <property type="entry name" value="OS07G0668900 PROTEIN"/>
    <property type="match status" value="1"/>
</dbReference>
<reference evidence="4" key="1">
    <citation type="journal article" date="2023" name="Plant J.">
        <title>Genome sequences and population genomics provide insights into the demographic history, inbreeding, and mutation load of two 'living fossil' tree species of Dipteronia.</title>
        <authorList>
            <person name="Feng Y."/>
            <person name="Comes H.P."/>
            <person name="Chen J."/>
            <person name="Zhu S."/>
            <person name="Lu R."/>
            <person name="Zhang X."/>
            <person name="Li P."/>
            <person name="Qiu J."/>
            <person name="Olsen K.M."/>
            <person name="Qiu Y."/>
        </authorList>
    </citation>
    <scope>NUCLEOTIDE SEQUENCE</scope>
    <source>
        <strain evidence="4">NBL</strain>
    </source>
</reference>
<keyword evidence="2" id="KW-0723">Serine/threonine-protein kinase</keyword>
<dbReference type="GO" id="GO:0004674">
    <property type="term" value="F:protein serine/threonine kinase activity"/>
    <property type="evidence" value="ECO:0007669"/>
    <property type="project" value="UniProtKB-KW"/>
</dbReference>
<name>A0AAE0B9G5_9ROSI</name>
<evidence type="ECO:0000256" key="3">
    <source>
        <dbReference type="ARBA" id="ARBA00023136"/>
    </source>
</evidence>
<evidence type="ECO:0000313" key="5">
    <source>
        <dbReference type="Proteomes" id="UP001281410"/>
    </source>
</evidence>
<dbReference type="EMBL" id="JANJYJ010000001">
    <property type="protein sequence ID" value="KAK3232483.1"/>
    <property type="molecule type" value="Genomic_DNA"/>
</dbReference>
<organism evidence="4 5">
    <name type="scientific">Dipteronia sinensis</name>
    <dbReference type="NCBI Taxonomy" id="43782"/>
    <lineage>
        <taxon>Eukaryota</taxon>
        <taxon>Viridiplantae</taxon>
        <taxon>Streptophyta</taxon>
        <taxon>Embryophyta</taxon>
        <taxon>Tracheophyta</taxon>
        <taxon>Spermatophyta</taxon>
        <taxon>Magnoliopsida</taxon>
        <taxon>eudicotyledons</taxon>
        <taxon>Gunneridae</taxon>
        <taxon>Pentapetalae</taxon>
        <taxon>rosids</taxon>
        <taxon>malvids</taxon>
        <taxon>Sapindales</taxon>
        <taxon>Sapindaceae</taxon>
        <taxon>Hippocastanoideae</taxon>
        <taxon>Acereae</taxon>
        <taxon>Dipteronia</taxon>
    </lineage>
</organism>
<sequence>MKEFCVLTVTGRRPVDRNRPENKQKLLDWVRAHLTDVKKFTLMIEPKLEGKYSLKSAQKLAAIANKCLSRQAKTHPTTNEVLELLNKIVENRHWNHLSNTLEESGSER</sequence>
<evidence type="ECO:0000313" key="4">
    <source>
        <dbReference type="EMBL" id="KAK3232483.1"/>
    </source>
</evidence>
<dbReference type="Proteomes" id="UP001281410">
    <property type="component" value="Unassembled WGS sequence"/>
</dbReference>
<dbReference type="GO" id="GO:0016020">
    <property type="term" value="C:membrane"/>
    <property type="evidence" value="ECO:0007669"/>
    <property type="project" value="UniProtKB-SubCell"/>
</dbReference>
<dbReference type="AlphaFoldDB" id="A0AAE0B9G5"/>
<comment type="subcellular location">
    <subcellularLocation>
        <location evidence="1">Membrane</location>
    </subcellularLocation>
</comment>
<proteinExistence type="predicted"/>
<accession>A0AAE0B9G5</accession>
<protein>
    <submittedName>
        <fullName evidence="4">Uncharacterized protein</fullName>
    </submittedName>
</protein>
<dbReference type="Gene3D" id="1.10.510.10">
    <property type="entry name" value="Transferase(Phosphotransferase) domain 1"/>
    <property type="match status" value="1"/>
</dbReference>
<comment type="caution">
    <text evidence="4">The sequence shown here is derived from an EMBL/GenBank/DDBJ whole genome shotgun (WGS) entry which is preliminary data.</text>
</comment>
<keyword evidence="3" id="KW-0472">Membrane</keyword>
<gene>
    <name evidence="4" type="ORF">Dsin_004364</name>
</gene>
<keyword evidence="5" id="KW-1185">Reference proteome</keyword>
<keyword evidence="2" id="KW-0418">Kinase</keyword>
<evidence type="ECO:0000256" key="2">
    <source>
        <dbReference type="ARBA" id="ARBA00022527"/>
    </source>
</evidence>